<dbReference type="PANTHER" id="PTHR39639:SF1">
    <property type="entry name" value="DUF262 DOMAIN-CONTAINING PROTEIN"/>
    <property type="match status" value="1"/>
</dbReference>
<comment type="caution">
    <text evidence="2">The sequence shown here is derived from an EMBL/GenBank/DDBJ whole genome shotgun (WGS) entry which is preliminary data.</text>
</comment>
<name>A0A367YZ66_9ACTN</name>
<dbReference type="Proteomes" id="UP000252770">
    <property type="component" value="Unassembled WGS sequence"/>
</dbReference>
<dbReference type="Pfam" id="PF03235">
    <property type="entry name" value="GmrSD_N"/>
    <property type="match status" value="1"/>
</dbReference>
<gene>
    <name evidence="2" type="ORF">DT076_01815</name>
</gene>
<organism evidence="2 3">
    <name type="scientific">Desertihabitans brevis</name>
    <dbReference type="NCBI Taxonomy" id="2268447"/>
    <lineage>
        <taxon>Bacteria</taxon>
        <taxon>Bacillati</taxon>
        <taxon>Actinomycetota</taxon>
        <taxon>Actinomycetes</taxon>
        <taxon>Propionibacteriales</taxon>
        <taxon>Propionibacteriaceae</taxon>
        <taxon>Desertihabitans</taxon>
    </lineage>
</organism>
<dbReference type="RefSeq" id="WP_114124916.1">
    <property type="nucleotide sequence ID" value="NZ_QOUI01000001.1"/>
</dbReference>
<dbReference type="PANTHER" id="PTHR39639">
    <property type="entry name" value="CHROMOSOME 16, WHOLE GENOME SHOTGUN SEQUENCE"/>
    <property type="match status" value="1"/>
</dbReference>
<dbReference type="AlphaFoldDB" id="A0A367YZ66"/>
<reference evidence="2 3" key="1">
    <citation type="submission" date="2018-07" db="EMBL/GenBank/DDBJ databases">
        <title>Desertimonas flava gen. nov. sp. nov.</title>
        <authorList>
            <person name="Liu S."/>
        </authorList>
    </citation>
    <scope>NUCLEOTIDE SEQUENCE [LARGE SCALE GENOMIC DNA]</scope>
    <source>
        <strain evidence="2 3">16Sb5-5</strain>
    </source>
</reference>
<dbReference type="EMBL" id="QOUI01000001">
    <property type="protein sequence ID" value="RCK71213.1"/>
    <property type="molecule type" value="Genomic_DNA"/>
</dbReference>
<protein>
    <submittedName>
        <fullName evidence="2">DUF262 domain-containing protein</fullName>
    </submittedName>
</protein>
<evidence type="ECO:0000259" key="1">
    <source>
        <dbReference type="Pfam" id="PF03235"/>
    </source>
</evidence>
<evidence type="ECO:0000313" key="2">
    <source>
        <dbReference type="EMBL" id="RCK71213.1"/>
    </source>
</evidence>
<keyword evidence="3" id="KW-1185">Reference proteome</keyword>
<sequence length="382" mass="42966">MKIRTALIPELTVAKFRRMKDVVDLNPPYQREGGIWGIDTRAGLIDSILNGLDVPKLYFEKESSRRLTPAGLTYQYAVIDGKQRLEAITSFLSGELRLADDFRYFEDENVRAERLTLTELQERYPTVAQRFLDYELPIVSVTSDSGDLIEEMFQRLNASSSLNAAERRNAISGATRESANELARHGLLLSRSPIKNARYKYRELGAKFLAIEHQLDTRNRLSDTKADTLHRLFVATHGDNPSISKTKMREYQTAATATLDRMLPAFVDNDPLLASIGTVVVYYLVFRDPVVAAAADREKLQEFEDLRREASRLAEDAAGYPRPANVRLREYNVFVQSTNDGKALERRAQILGAFLTTRTDEDPLVGLDGVGESAEVPDGDES</sequence>
<accession>A0A367YZ66</accession>
<proteinExistence type="predicted"/>
<feature type="domain" description="GmrSD restriction endonucleases N-terminal" evidence="1">
    <location>
        <begin position="24"/>
        <end position="170"/>
    </location>
</feature>
<evidence type="ECO:0000313" key="3">
    <source>
        <dbReference type="Proteomes" id="UP000252770"/>
    </source>
</evidence>
<dbReference type="InterPro" id="IPR004919">
    <property type="entry name" value="GmrSD_N"/>
</dbReference>